<keyword evidence="5" id="KW-1185">Reference proteome</keyword>
<evidence type="ECO:0000259" key="3">
    <source>
        <dbReference type="Pfam" id="PF13399"/>
    </source>
</evidence>
<dbReference type="InterPro" id="IPR027381">
    <property type="entry name" value="LytR/CpsA/Psr_C"/>
</dbReference>
<proteinExistence type="predicted"/>
<dbReference type="Pfam" id="PF13399">
    <property type="entry name" value="LytR_C"/>
    <property type="match status" value="1"/>
</dbReference>
<dbReference type="Gene3D" id="3.30.70.2390">
    <property type="match status" value="1"/>
</dbReference>
<evidence type="ECO:0000256" key="1">
    <source>
        <dbReference type="SAM" id="MobiDB-lite"/>
    </source>
</evidence>
<comment type="caution">
    <text evidence="4">The sequence shown here is derived from an EMBL/GenBank/DDBJ whole genome shotgun (WGS) entry which is preliminary data.</text>
</comment>
<feature type="region of interest" description="Disordered" evidence="1">
    <location>
        <begin position="258"/>
        <end position="287"/>
    </location>
</feature>
<feature type="compositionally biased region" description="Basic and acidic residues" evidence="1">
    <location>
        <begin position="1"/>
        <end position="15"/>
    </location>
</feature>
<keyword evidence="2" id="KW-0812">Transmembrane</keyword>
<feature type="domain" description="LytR/CpsA/Psr regulator C-terminal" evidence="3">
    <location>
        <begin position="160"/>
        <end position="244"/>
    </location>
</feature>
<evidence type="ECO:0000313" key="5">
    <source>
        <dbReference type="Proteomes" id="UP001595773"/>
    </source>
</evidence>
<feature type="transmembrane region" description="Helical" evidence="2">
    <location>
        <begin position="103"/>
        <end position="126"/>
    </location>
</feature>
<sequence>MTSKDDGGPGIDSKDGGSPGMDSPDGDSPDDGGRSAAKQARKAEREARRRAKDDAYEERLARKKSKDVKFWHGRQVIDAEGLSEAFPEPETPEYAPSTVRRRIVHGVTLVVLLALVVTGVVLAGMVQRGELELKLGFQKPTPPAITCPSETLDYPANATVVVNVYNAGAMEGMAGQVAEALKVRGYQVKVVANANTSYRAPVVVVSGPSGHAAAFNLQHNVADSEYVQDDRADASIDFILTGDYKGLVEAQKVDQTPGLLSCPRLSPSPKPSVAPSPSPAPDPGKIP</sequence>
<protein>
    <submittedName>
        <fullName evidence="4">LytR C-terminal domain-containing protein</fullName>
    </submittedName>
</protein>
<feature type="compositionally biased region" description="Basic and acidic residues" evidence="1">
    <location>
        <begin position="41"/>
        <end position="58"/>
    </location>
</feature>
<accession>A0ABV8R0H9</accession>
<dbReference type="EMBL" id="JBHSCQ010000005">
    <property type="protein sequence ID" value="MFC4264898.1"/>
    <property type="molecule type" value="Genomic_DNA"/>
</dbReference>
<feature type="region of interest" description="Disordered" evidence="1">
    <location>
        <begin position="1"/>
        <end position="58"/>
    </location>
</feature>
<keyword evidence="2" id="KW-1133">Transmembrane helix</keyword>
<name>A0ABV8R0H9_9MICC</name>
<feature type="compositionally biased region" description="Pro residues" evidence="1">
    <location>
        <begin position="266"/>
        <end position="287"/>
    </location>
</feature>
<dbReference type="RefSeq" id="WP_230066511.1">
    <property type="nucleotide sequence ID" value="NZ_BAABLL010000019.1"/>
</dbReference>
<keyword evidence="2" id="KW-0472">Membrane</keyword>
<reference evidence="5" key="1">
    <citation type="journal article" date="2019" name="Int. J. Syst. Evol. Microbiol.">
        <title>The Global Catalogue of Microorganisms (GCM) 10K type strain sequencing project: providing services to taxonomists for standard genome sequencing and annotation.</title>
        <authorList>
            <consortium name="The Broad Institute Genomics Platform"/>
            <consortium name="The Broad Institute Genome Sequencing Center for Infectious Disease"/>
            <person name="Wu L."/>
            <person name="Ma J."/>
        </authorList>
    </citation>
    <scope>NUCLEOTIDE SEQUENCE [LARGE SCALE GENOMIC DNA]</scope>
    <source>
        <strain evidence="5">CGMCC 1.10698</strain>
    </source>
</reference>
<organism evidence="4 5">
    <name type="scientific">Arthrobacter cryoconiti</name>
    <dbReference type="NCBI Taxonomy" id="748907"/>
    <lineage>
        <taxon>Bacteria</taxon>
        <taxon>Bacillati</taxon>
        <taxon>Actinomycetota</taxon>
        <taxon>Actinomycetes</taxon>
        <taxon>Micrococcales</taxon>
        <taxon>Micrococcaceae</taxon>
        <taxon>Arthrobacter</taxon>
    </lineage>
</organism>
<evidence type="ECO:0000313" key="4">
    <source>
        <dbReference type="EMBL" id="MFC4264898.1"/>
    </source>
</evidence>
<dbReference type="Proteomes" id="UP001595773">
    <property type="component" value="Unassembled WGS sequence"/>
</dbReference>
<gene>
    <name evidence="4" type="ORF">ACFOW9_04715</name>
</gene>
<evidence type="ECO:0000256" key="2">
    <source>
        <dbReference type="SAM" id="Phobius"/>
    </source>
</evidence>